<keyword evidence="1" id="KW-0472">Membrane</keyword>
<proteinExistence type="predicted"/>
<sequence>MILGGKNFFRKLLIIIAILAIIAVAVWFLGPAVKKLIWSNEHKEVTAPLTGDNIDKTLKQKIIWQLAKFKQYGEWPISAVRENPQRGNPFAPKQ</sequence>
<keyword evidence="1" id="KW-0812">Transmembrane</keyword>
<organism evidence="2 3">
    <name type="scientific">Candidatus Buchananbacteria bacterium RIFCSPLOWO2_01_FULL_39_33</name>
    <dbReference type="NCBI Taxonomy" id="1797543"/>
    <lineage>
        <taxon>Bacteria</taxon>
        <taxon>Candidatus Buchananiibacteriota</taxon>
    </lineage>
</organism>
<evidence type="ECO:0000313" key="3">
    <source>
        <dbReference type="Proteomes" id="UP000177376"/>
    </source>
</evidence>
<gene>
    <name evidence="2" type="ORF">A3A02_04595</name>
</gene>
<dbReference type="AlphaFoldDB" id="A0A1G1YGF4"/>
<reference evidence="2 3" key="1">
    <citation type="journal article" date="2016" name="Nat. Commun.">
        <title>Thousands of microbial genomes shed light on interconnected biogeochemical processes in an aquifer system.</title>
        <authorList>
            <person name="Anantharaman K."/>
            <person name="Brown C.T."/>
            <person name="Hug L.A."/>
            <person name="Sharon I."/>
            <person name="Castelle C.J."/>
            <person name="Probst A.J."/>
            <person name="Thomas B.C."/>
            <person name="Singh A."/>
            <person name="Wilkins M.J."/>
            <person name="Karaoz U."/>
            <person name="Brodie E.L."/>
            <person name="Williams K.H."/>
            <person name="Hubbard S.S."/>
            <person name="Banfield J.F."/>
        </authorList>
    </citation>
    <scope>NUCLEOTIDE SEQUENCE [LARGE SCALE GENOMIC DNA]</scope>
</reference>
<evidence type="ECO:0000256" key="1">
    <source>
        <dbReference type="SAM" id="Phobius"/>
    </source>
</evidence>
<evidence type="ECO:0000313" key="2">
    <source>
        <dbReference type="EMBL" id="OGY51438.1"/>
    </source>
</evidence>
<dbReference type="Proteomes" id="UP000177376">
    <property type="component" value="Unassembled WGS sequence"/>
</dbReference>
<accession>A0A1G1YGF4</accession>
<comment type="caution">
    <text evidence="2">The sequence shown here is derived from an EMBL/GenBank/DDBJ whole genome shotgun (WGS) entry which is preliminary data.</text>
</comment>
<dbReference type="EMBL" id="MHIM01000036">
    <property type="protein sequence ID" value="OGY51438.1"/>
    <property type="molecule type" value="Genomic_DNA"/>
</dbReference>
<protein>
    <submittedName>
        <fullName evidence="2">Uncharacterized protein</fullName>
    </submittedName>
</protein>
<name>A0A1G1YGF4_9BACT</name>
<feature type="transmembrane region" description="Helical" evidence="1">
    <location>
        <begin position="12"/>
        <end position="30"/>
    </location>
</feature>
<keyword evidence="1" id="KW-1133">Transmembrane helix</keyword>